<dbReference type="InParanoid" id="D7FVF8"/>
<dbReference type="NCBIfam" id="TIGR00756">
    <property type="entry name" value="PPR"/>
    <property type="match status" value="1"/>
</dbReference>
<dbReference type="EMBL" id="FN648475">
    <property type="protein sequence ID" value="CBJ26330.1"/>
    <property type="molecule type" value="Genomic_DNA"/>
</dbReference>
<reference evidence="4 5" key="1">
    <citation type="journal article" date="2010" name="Nature">
        <title>The Ectocarpus genome and the independent evolution of multicellularity in brown algae.</title>
        <authorList>
            <person name="Cock J.M."/>
            <person name="Sterck L."/>
            <person name="Rouze P."/>
            <person name="Scornet D."/>
            <person name="Allen A.E."/>
            <person name="Amoutzias G."/>
            <person name="Anthouard V."/>
            <person name="Artiguenave F."/>
            <person name="Aury J.M."/>
            <person name="Badger J.H."/>
            <person name="Beszteri B."/>
            <person name="Billiau K."/>
            <person name="Bonnet E."/>
            <person name="Bothwell J.H."/>
            <person name="Bowler C."/>
            <person name="Boyen C."/>
            <person name="Brownlee C."/>
            <person name="Carrano C.J."/>
            <person name="Charrier B."/>
            <person name="Cho G.Y."/>
            <person name="Coelho S.M."/>
            <person name="Collen J."/>
            <person name="Corre E."/>
            <person name="Da Silva C."/>
            <person name="Delage L."/>
            <person name="Delaroque N."/>
            <person name="Dittami S.M."/>
            <person name="Doulbeau S."/>
            <person name="Elias M."/>
            <person name="Farnham G."/>
            <person name="Gachon C.M."/>
            <person name="Gschloessl B."/>
            <person name="Heesch S."/>
            <person name="Jabbari K."/>
            <person name="Jubin C."/>
            <person name="Kawai H."/>
            <person name="Kimura K."/>
            <person name="Kloareg B."/>
            <person name="Kupper F.C."/>
            <person name="Lang D."/>
            <person name="Le Bail A."/>
            <person name="Leblanc C."/>
            <person name="Lerouge P."/>
            <person name="Lohr M."/>
            <person name="Lopez P.J."/>
            <person name="Martens C."/>
            <person name="Maumus F."/>
            <person name="Michel G."/>
            <person name="Miranda-Saavedra D."/>
            <person name="Morales J."/>
            <person name="Moreau H."/>
            <person name="Motomura T."/>
            <person name="Nagasato C."/>
            <person name="Napoli C.A."/>
            <person name="Nelson D.R."/>
            <person name="Nyvall-Collen P."/>
            <person name="Peters A.F."/>
            <person name="Pommier C."/>
            <person name="Potin P."/>
            <person name="Poulain J."/>
            <person name="Quesneville H."/>
            <person name="Read B."/>
            <person name="Rensing S.A."/>
            <person name="Ritter A."/>
            <person name="Rousvoal S."/>
            <person name="Samanta M."/>
            <person name="Samson G."/>
            <person name="Schroeder D.C."/>
            <person name="Segurens B."/>
            <person name="Strittmatter M."/>
            <person name="Tonon T."/>
            <person name="Tregear J.W."/>
            <person name="Valentin K."/>
            <person name="von Dassow P."/>
            <person name="Yamagishi T."/>
            <person name="Van de Peer Y."/>
            <person name="Wincker P."/>
        </authorList>
    </citation>
    <scope>NUCLEOTIDE SEQUENCE [LARGE SCALE GENOMIC DNA]</scope>
    <source>
        <strain evidence="5">Ec32 / CCAP1310/4</strain>
    </source>
</reference>
<feature type="repeat" description="PPR" evidence="2">
    <location>
        <begin position="826"/>
        <end position="859"/>
    </location>
</feature>
<keyword evidence="5" id="KW-1185">Reference proteome</keyword>
<dbReference type="PROSITE" id="PS51375">
    <property type="entry name" value="PPR"/>
    <property type="match status" value="1"/>
</dbReference>
<dbReference type="InterPro" id="IPR002885">
    <property type="entry name" value="PPR_rpt"/>
</dbReference>
<dbReference type="InterPro" id="IPR051222">
    <property type="entry name" value="PPR/CCM1_RNA-binding"/>
</dbReference>
<evidence type="ECO:0000313" key="5">
    <source>
        <dbReference type="Proteomes" id="UP000002630"/>
    </source>
</evidence>
<evidence type="ECO:0000256" key="3">
    <source>
        <dbReference type="SAM" id="MobiDB-lite"/>
    </source>
</evidence>
<dbReference type="EMBL" id="FN649742">
    <property type="protein sequence ID" value="CBJ26330.1"/>
    <property type="molecule type" value="Genomic_DNA"/>
</dbReference>
<keyword evidence="1" id="KW-0677">Repeat</keyword>
<feature type="compositionally biased region" description="Polar residues" evidence="3">
    <location>
        <begin position="599"/>
        <end position="610"/>
    </location>
</feature>
<evidence type="ECO:0000313" key="4">
    <source>
        <dbReference type="EMBL" id="CBJ26330.1"/>
    </source>
</evidence>
<dbReference type="Proteomes" id="UP000002630">
    <property type="component" value="Linkage Group LG17"/>
</dbReference>
<gene>
    <name evidence="4" type="ORF">Esi_0029_0145</name>
</gene>
<dbReference type="AlphaFoldDB" id="D7FVF8"/>
<dbReference type="Gene3D" id="1.25.40.10">
    <property type="entry name" value="Tetratricopeptide repeat domain"/>
    <property type="match status" value="2"/>
</dbReference>
<organism evidence="4 5">
    <name type="scientific">Ectocarpus siliculosus</name>
    <name type="common">Brown alga</name>
    <name type="synonym">Conferva siliculosa</name>
    <dbReference type="NCBI Taxonomy" id="2880"/>
    <lineage>
        <taxon>Eukaryota</taxon>
        <taxon>Sar</taxon>
        <taxon>Stramenopiles</taxon>
        <taxon>Ochrophyta</taxon>
        <taxon>PX clade</taxon>
        <taxon>Phaeophyceae</taxon>
        <taxon>Ectocarpales</taxon>
        <taxon>Ectocarpaceae</taxon>
        <taxon>Ectocarpus</taxon>
    </lineage>
</organism>
<feature type="compositionally biased region" description="Basic and acidic residues" evidence="3">
    <location>
        <begin position="661"/>
        <end position="671"/>
    </location>
</feature>
<evidence type="ECO:0008006" key="6">
    <source>
        <dbReference type="Google" id="ProtNLM"/>
    </source>
</evidence>
<proteinExistence type="predicted"/>
<dbReference type="PANTHER" id="PTHR47942:SF65">
    <property type="entry name" value="OS04G0618050 PROTEIN"/>
    <property type="match status" value="1"/>
</dbReference>
<accession>D7FVF8</accession>
<evidence type="ECO:0000256" key="1">
    <source>
        <dbReference type="ARBA" id="ARBA00022737"/>
    </source>
</evidence>
<dbReference type="OrthoDB" id="227538at2759"/>
<protein>
    <recommendedName>
        <fullName evidence="6">Pentacotripeptide-repeat region of PRORP domain-containing protein</fullName>
    </recommendedName>
</protein>
<dbReference type="PANTHER" id="PTHR47942">
    <property type="entry name" value="TETRATRICOPEPTIDE REPEAT (TPR)-LIKE SUPERFAMILY PROTEIN-RELATED"/>
    <property type="match status" value="1"/>
</dbReference>
<sequence length="859" mass="92003">MVAAGAQPSIEAIEALADHFSEAKDARSIKAVLSLLKGSKPGLTAVDPIGIMFSRLVRAHCRRQDVTSALAEVAEMEATGREVDVEVYSDLLHGCAIARPPLLVEMEAVWAHIQERGLTTRGGVQQDIFVGLMTTHANSAGYAPFGDNQQDQQQRTVLGACGVPHPLKGHGPPLSVPSAADKSNKFQHCSYSPRNSRTQAPLEKVDEAWDGMLEALNEAASASTDPDRTADEGGLVTPESWMARASSLALCVRDSGLISDDAMSRSMEAFRSYRRYGGSFASREDIFGLAEVVRGLARCGRQSEVEAIFSDLRQDAEKAERNASAVAASTTKTAVDKAKTRSAATRAARVFDELLRALGARGRGLDSGGRPYGLSLLEVVEDVAGQAHACGDRSQGDVDSRLTATLQAVLTTSRFLDREDAASINKAIRTALDSAATAIASVEDLQGRSEPELRREWAGPNLAALSLLALLHVSQNRWEGIPAAIDVLQEMHDRGLTPPATLAAQLETVFKRHGTVRQKRRSSFLLARALDGFGPPRDNNDDGDDGTAAEQEGDARRVVGVGEAIRGMVESSTTRGVDEWDAQEPLAAAEESANGDGGTQVNEEGSNSAGGTAVRPSAEQSYQLLRQRLREASLNGNASAGVRNVEQSCAAAVAAAAELTKEAGRGPDRRHPSQAPTQGASESHRDILKRVTVLAERGRPHAALAALQAVDGRKRGTRVAVPYRVYALLFRALANGYSAQGWEELGLAAAPAEALQWLLRGMARQGYPAKTTTLNFGLEAFAVAAKTKQVREGEEEVRARVCTEAMDFMEGMRDGWNGLLPPVAPNVVSFNIIVKVMCRLQMFDQAFEALEVMQRGGFE</sequence>
<evidence type="ECO:0000256" key="2">
    <source>
        <dbReference type="PROSITE-ProRule" id="PRU00708"/>
    </source>
</evidence>
<feature type="region of interest" description="Disordered" evidence="3">
    <location>
        <begin position="588"/>
        <end position="617"/>
    </location>
</feature>
<dbReference type="InterPro" id="IPR011990">
    <property type="entry name" value="TPR-like_helical_dom_sf"/>
</dbReference>
<feature type="region of interest" description="Disordered" evidence="3">
    <location>
        <begin position="529"/>
        <end position="562"/>
    </location>
</feature>
<feature type="region of interest" description="Disordered" evidence="3">
    <location>
        <begin position="661"/>
        <end position="686"/>
    </location>
</feature>
<name>D7FVF8_ECTSI</name>